<feature type="transmembrane region" description="Helical" evidence="6">
    <location>
        <begin position="113"/>
        <end position="132"/>
    </location>
</feature>
<keyword evidence="3 6" id="KW-0812">Transmembrane</keyword>
<feature type="transmembrane region" description="Helical" evidence="6">
    <location>
        <begin position="206"/>
        <end position="228"/>
    </location>
</feature>
<name>A0A9P4P073_9PEZI</name>
<dbReference type="GO" id="GO:0022857">
    <property type="term" value="F:transmembrane transporter activity"/>
    <property type="evidence" value="ECO:0007669"/>
    <property type="project" value="InterPro"/>
</dbReference>
<dbReference type="SUPFAM" id="SSF103473">
    <property type="entry name" value="MFS general substrate transporter"/>
    <property type="match status" value="1"/>
</dbReference>
<protein>
    <submittedName>
        <fullName evidence="8">MFS general substrate transporter</fullName>
    </submittedName>
</protein>
<dbReference type="FunFam" id="1.20.1250.20:FF:000068">
    <property type="entry name" value="MFS general substrate transporter"/>
    <property type="match status" value="1"/>
</dbReference>
<dbReference type="InterPro" id="IPR036259">
    <property type="entry name" value="MFS_trans_sf"/>
</dbReference>
<feature type="transmembrane region" description="Helical" evidence="6">
    <location>
        <begin position="401"/>
        <end position="420"/>
    </location>
</feature>
<evidence type="ECO:0000256" key="5">
    <source>
        <dbReference type="ARBA" id="ARBA00023136"/>
    </source>
</evidence>
<proteinExistence type="predicted"/>
<evidence type="ECO:0000259" key="7">
    <source>
        <dbReference type="PROSITE" id="PS50850"/>
    </source>
</evidence>
<sequence length="491" mass="54710">MAEGNIPFELQGKEQSVNIDSTLSDTSFTSFDTKATKRLLRKIDLALIPFLSLLYLLSFLDRTNIGNARLAHLEESLHMRGLQYNNALAIFFPFYVAAEVPSNLMMKATRPSVWIPFIMVMWSIMCIVMGLVKNYGGLMAARAALGLAEGGLFPGVTFYITMWYRRHECGFRMSIFFSAATAAGAFGGLLARGIAEIDKVAGLRAWQWIFILEGIATFVIACIAFFVMHDYPSTAKFLSASEKEEVSRRLELDRSSLADEFSMQYAMDALKDWRIWMNCIITVGIFTPLYSISLFLPTIVRGLGYKDNLAQLMTVPPYVVACVFCISCGYVADKYRQRGIFQIAMTLLAITGFVMLLVSENLQIKYAGTFLAASGIYANVPQCTAWNGNNVGGSTKRSVGMAMQVGIGNLGGTISAYIFLPKDAPHYRRGHGALVGFCTMACLLSVLMTVLLRKENAKRDRENKKPEEYTTEEKLAERHLGDRASFFRYTV</sequence>
<dbReference type="InterPro" id="IPR020846">
    <property type="entry name" value="MFS_dom"/>
</dbReference>
<evidence type="ECO:0000313" key="9">
    <source>
        <dbReference type="Proteomes" id="UP000800235"/>
    </source>
</evidence>
<feature type="transmembrane region" description="Helical" evidence="6">
    <location>
        <begin position="43"/>
        <end position="60"/>
    </location>
</feature>
<feature type="transmembrane region" description="Helical" evidence="6">
    <location>
        <begin position="364"/>
        <end position="380"/>
    </location>
</feature>
<evidence type="ECO:0000313" key="8">
    <source>
        <dbReference type="EMBL" id="KAF2434971.1"/>
    </source>
</evidence>
<evidence type="ECO:0000256" key="3">
    <source>
        <dbReference type="ARBA" id="ARBA00022692"/>
    </source>
</evidence>
<dbReference type="EMBL" id="MU007014">
    <property type="protein sequence ID" value="KAF2434971.1"/>
    <property type="molecule type" value="Genomic_DNA"/>
</dbReference>
<comment type="subcellular location">
    <subcellularLocation>
        <location evidence="1">Membrane</location>
        <topology evidence="1">Multi-pass membrane protein</topology>
    </subcellularLocation>
</comment>
<dbReference type="GO" id="GO:0016020">
    <property type="term" value="C:membrane"/>
    <property type="evidence" value="ECO:0007669"/>
    <property type="project" value="UniProtKB-SubCell"/>
</dbReference>
<dbReference type="PANTHER" id="PTHR43791">
    <property type="entry name" value="PERMEASE-RELATED"/>
    <property type="match status" value="1"/>
</dbReference>
<evidence type="ECO:0000256" key="1">
    <source>
        <dbReference type="ARBA" id="ARBA00004141"/>
    </source>
</evidence>
<feature type="transmembrane region" description="Helical" evidence="6">
    <location>
        <begin position="432"/>
        <end position="452"/>
    </location>
</feature>
<evidence type="ECO:0000256" key="4">
    <source>
        <dbReference type="ARBA" id="ARBA00022989"/>
    </source>
</evidence>
<evidence type="ECO:0000256" key="2">
    <source>
        <dbReference type="ARBA" id="ARBA00022448"/>
    </source>
</evidence>
<accession>A0A9P4P073</accession>
<dbReference type="OrthoDB" id="2962993at2759"/>
<dbReference type="PANTHER" id="PTHR43791:SF57">
    <property type="entry name" value="MAJOR FACILITATOR SUPERFAMILY (MFS) PROFILE DOMAIN-CONTAINING PROTEIN"/>
    <property type="match status" value="1"/>
</dbReference>
<dbReference type="PROSITE" id="PS50850">
    <property type="entry name" value="MFS"/>
    <property type="match status" value="1"/>
</dbReference>
<keyword evidence="4 6" id="KW-1133">Transmembrane helix</keyword>
<organism evidence="8 9">
    <name type="scientific">Tothia fuscella</name>
    <dbReference type="NCBI Taxonomy" id="1048955"/>
    <lineage>
        <taxon>Eukaryota</taxon>
        <taxon>Fungi</taxon>
        <taxon>Dikarya</taxon>
        <taxon>Ascomycota</taxon>
        <taxon>Pezizomycotina</taxon>
        <taxon>Dothideomycetes</taxon>
        <taxon>Pleosporomycetidae</taxon>
        <taxon>Venturiales</taxon>
        <taxon>Cylindrosympodiaceae</taxon>
        <taxon>Tothia</taxon>
    </lineage>
</organism>
<dbReference type="Proteomes" id="UP000800235">
    <property type="component" value="Unassembled WGS sequence"/>
</dbReference>
<feature type="transmembrane region" description="Helical" evidence="6">
    <location>
        <begin position="339"/>
        <end position="358"/>
    </location>
</feature>
<evidence type="ECO:0000256" key="6">
    <source>
        <dbReference type="SAM" id="Phobius"/>
    </source>
</evidence>
<dbReference type="AlphaFoldDB" id="A0A9P4P073"/>
<dbReference type="Pfam" id="PF07690">
    <property type="entry name" value="MFS_1"/>
    <property type="match status" value="1"/>
</dbReference>
<gene>
    <name evidence="8" type="ORF">EJ08DRAFT_668014</name>
</gene>
<keyword evidence="9" id="KW-1185">Reference proteome</keyword>
<feature type="transmembrane region" description="Helical" evidence="6">
    <location>
        <begin position="315"/>
        <end position="332"/>
    </location>
</feature>
<keyword evidence="2" id="KW-0813">Transport</keyword>
<comment type="caution">
    <text evidence="8">The sequence shown here is derived from an EMBL/GenBank/DDBJ whole genome shotgun (WGS) entry which is preliminary data.</text>
</comment>
<keyword evidence="5 6" id="KW-0472">Membrane</keyword>
<dbReference type="FunFam" id="1.20.1250.20:FF:000034">
    <property type="entry name" value="MFS general substrate transporter"/>
    <property type="match status" value="1"/>
</dbReference>
<reference evidence="8" key="1">
    <citation type="journal article" date="2020" name="Stud. Mycol.">
        <title>101 Dothideomycetes genomes: a test case for predicting lifestyles and emergence of pathogens.</title>
        <authorList>
            <person name="Haridas S."/>
            <person name="Albert R."/>
            <person name="Binder M."/>
            <person name="Bloem J."/>
            <person name="Labutti K."/>
            <person name="Salamov A."/>
            <person name="Andreopoulos B."/>
            <person name="Baker S."/>
            <person name="Barry K."/>
            <person name="Bills G."/>
            <person name="Bluhm B."/>
            <person name="Cannon C."/>
            <person name="Castanera R."/>
            <person name="Culley D."/>
            <person name="Daum C."/>
            <person name="Ezra D."/>
            <person name="Gonzalez J."/>
            <person name="Henrissat B."/>
            <person name="Kuo A."/>
            <person name="Liang C."/>
            <person name="Lipzen A."/>
            <person name="Lutzoni F."/>
            <person name="Magnuson J."/>
            <person name="Mondo S."/>
            <person name="Nolan M."/>
            <person name="Ohm R."/>
            <person name="Pangilinan J."/>
            <person name="Park H.-J."/>
            <person name="Ramirez L."/>
            <person name="Alfaro M."/>
            <person name="Sun H."/>
            <person name="Tritt A."/>
            <person name="Yoshinaga Y."/>
            <person name="Zwiers L.-H."/>
            <person name="Turgeon B."/>
            <person name="Goodwin S."/>
            <person name="Spatafora J."/>
            <person name="Crous P."/>
            <person name="Grigoriev I."/>
        </authorList>
    </citation>
    <scope>NUCLEOTIDE SEQUENCE</scope>
    <source>
        <strain evidence="8">CBS 130266</strain>
    </source>
</reference>
<dbReference type="InterPro" id="IPR011701">
    <property type="entry name" value="MFS"/>
</dbReference>
<feature type="transmembrane region" description="Helical" evidence="6">
    <location>
        <begin position="144"/>
        <end position="163"/>
    </location>
</feature>
<feature type="transmembrane region" description="Helical" evidence="6">
    <location>
        <begin position="275"/>
        <end position="295"/>
    </location>
</feature>
<dbReference type="Gene3D" id="1.20.1250.20">
    <property type="entry name" value="MFS general substrate transporter like domains"/>
    <property type="match status" value="2"/>
</dbReference>
<feature type="transmembrane region" description="Helical" evidence="6">
    <location>
        <begin position="175"/>
        <end position="194"/>
    </location>
</feature>
<feature type="domain" description="Major facilitator superfamily (MFS) profile" evidence="7">
    <location>
        <begin position="47"/>
        <end position="457"/>
    </location>
</feature>